<feature type="chain" id="PRO_5021426172" description="DUF1795 domain-containing protein" evidence="1">
    <location>
        <begin position="23"/>
        <end position="588"/>
    </location>
</feature>
<feature type="signal peptide" evidence="1">
    <location>
        <begin position="1"/>
        <end position="22"/>
    </location>
</feature>
<dbReference type="OrthoDB" id="996500at2"/>
<dbReference type="AlphaFoldDB" id="A0A4Y8L1A2"/>
<name>A0A4Y8L1A2_9BACT</name>
<evidence type="ECO:0000313" key="3">
    <source>
        <dbReference type="Proteomes" id="UP000297861"/>
    </source>
</evidence>
<protein>
    <recommendedName>
        <fullName evidence="4">DUF1795 domain-containing protein</fullName>
    </recommendedName>
</protein>
<dbReference type="EMBL" id="SOML01000006">
    <property type="protein sequence ID" value="TFD96041.1"/>
    <property type="molecule type" value="Genomic_DNA"/>
</dbReference>
<dbReference type="Proteomes" id="UP000297861">
    <property type="component" value="Unassembled WGS sequence"/>
</dbReference>
<accession>A0A4Y8L1A2</accession>
<organism evidence="2 3">
    <name type="scientific">Dysgonomonas capnocytophagoides</name>
    <dbReference type="NCBI Taxonomy" id="45254"/>
    <lineage>
        <taxon>Bacteria</taxon>
        <taxon>Pseudomonadati</taxon>
        <taxon>Bacteroidota</taxon>
        <taxon>Bacteroidia</taxon>
        <taxon>Bacteroidales</taxon>
        <taxon>Dysgonomonadaceae</taxon>
        <taxon>Dysgonomonas</taxon>
    </lineage>
</organism>
<evidence type="ECO:0000256" key="1">
    <source>
        <dbReference type="SAM" id="SignalP"/>
    </source>
</evidence>
<sequence>MNKIKQILLFALLAFPLVYVSAQKDKKTEVQNIDVLNIGSLAYPSAIEERSDIPFRLLVDEQYRKLLGDTIDYEKFRPALIFFEKGFKAPAEGQKKMTFGYITVTVMTGQYRFPKVLSDVQKKKLEQSIRHDVDTNLVGTDFKVTKWNYFDFVRINGLFAMQYSYQQELKKKDPIVTAVTTMYDSDVQLQITLSAPKKEYNKWLLYYNTMVQSFVRSVNIADIATLRYPTTIAERKDIPFKYLVDKEFKRILGDSADYEKFRPGLLFLDRDFEIGDSTDVAPFGSLSLNVIPEFNKRVLNKDSLNLRILEQNIKAGVQVNIDSTAYKISSWGDFYLTETKGLPTLIYSYTQRKAEGEPSDIYSACIFDKTLQIQLTASAPESQSAEWKSHFEDILSSYHRLQPVAGRGTVIYPLELEERSDIPFVKLVDAESKKKLGDSINYEQFRPACLFLKKDFNENDSLQLADFGSITISDRTGDFARLSYPDSISTDSIELNMRASVERNLSNTRYNLVSWDSFDAKSKNGCRYITYSYTQQIEGNEPKRIVCTNIYTNTSQTQVILTASDSEFLFWKPQYDILTDSFRLQGWR</sequence>
<gene>
    <name evidence="2" type="ORF">E2605_10630</name>
</gene>
<keyword evidence="1" id="KW-0732">Signal</keyword>
<evidence type="ECO:0000313" key="2">
    <source>
        <dbReference type="EMBL" id="TFD96041.1"/>
    </source>
</evidence>
<dbReference type="RefSeq" id="WP_134436426.1">
    <property type="nucleotide sequence ID" value="NZ_SOML01000006.1"/>
</dbReference>
<keyword evidence="3" id="KW-1185">Reference proteome</keyword>
<reference evidence="2 3" key="1">
    <citation type="submission" date="2019-03" db="EMBL/GenBank/DDBJ databases">
        <title>San Antonio Military Medical Center submission to MRSN (WRAIR), pending publication.</title>
        <authorList>
            <person name="Blyth D.M."/>
            <person name="Mccarthy S.L."/>
            <person name="Schall S.E."/>
            <person name="Stam J.A."/>
            <person name="Ong A.C."/>
            <person name="Mcgann P.T."/>
        </authorList>
    </citation>
    <scope>NUCLEOTIDE SEQUENCE [LARGE SCALE GENOMIC DNA]</scope>
    <source>
        <strain evidence="2 3">MRSN571793</strain>
    </source>
</reference>
<proteinExistence type="predicted"/>
<evidence type="ECO:0008006" key="4">
    <source>
        <dbReference type="Google" id="ProtNLM"/>
    </source>
</evidence>
<comment type="caution">
    <text evidence="2">The sequence shown here is derived from an EMBL/GenBank/DDBJ whole genome shotgun (WGS) entry which is preliminary data.</text>
</comment>